<evidence type="ECO:0000313" key="2">
    <source>
        <dbReference type="Proteomes" id="UP001430953"/>
    </source>
</evidence>
<evidence type="ECO:0000313" key="1">
    <source>
        <dbReference type="EMBL" id="KAL0126445.1"/>
    </source>
</evidence>
<dbReference type="EMBL" id="JADYXP020000004">
    <property type="protein sequence ID" value="KAL0126445.1"/>
    <property type="molecule type" value="Genomic_DNA"/>
</dbReference>
<sequence length="120" mass="14203">MRITEMNRGRCRLLISPFIPKRYERRKSFGNTRETIGITSNTVDTPVTASRKQLIQQVIHLEIRRNIAREEFEESEGGCYQLWINRAKFPGSVLTELPRENVQVYSSRTRTEKYRGHRFT</sequence>
<protein>
    <submittedName>
        <fullName evidence="1">Uncharacterized protein</fullName>
    </submittedName>
</protein>
<reference evidence="1 2" key="1">
    <citation type="submission" date="2023-03" db="EMBL/GenBank/DDBJ databases">
        <title>High recombination rates correlate with genetic variation in Cardiocondyla obscurior ants.</title>
        <authorList>
            <person name="Errbii M."/>
        </authorList>
    </citation>
    <scope>NUCLEOTIDE SEQUENCE [LARGE SCALE GENOMIC DNA]</scope>
    <source>
        <strain evidence="1">Alpha-2009</strain>
        <tissue evidence="1">Whole body</tissue>
    </source>
</reference>
<dbReference type="Proteomes" id="UP001430953">
    <property type="component" value="Unassembled WGS sequence"/>
</dbReference>
<organism evidence="1 2">
    <name type="scientific">Cardiocondyla obscurior</name>
    <dbReference type="NCBI Taxonomy" id="286306"/>
    <lineage>
        <taxon>Eukaryota</taxon>
        <taxon>Metazoa</taxon>
        <taxon>Ecdysozoa</taxon>
        <taxon>Arthropoda</taxon>
        <taxon>Hexapoda</taxon>
        <taxon>Insecta</taxon>
        <taxon>Pterygota</taxon>
        <taxon>Neoptera</taxon>
        <taxon>Endopterygota</taxon>
        <taxon>Hymenoptera</taxon>
        <taxon>Apocrita</taxon>
        <taxon>Aculeata</taxon>
        <taxon>Formicoidea</taxon>
        <taxon>Formicidae</taxon>
        <taxon>Myrmicinae</taxon>
        <taxon>Cardiocondyla</taxon>
    </lineage>
</organism>
<keyword evidence="2" id="KW-1185">Reference proteome</keyword>
<name>A0AAW2GFV5_9HYME</name>
<comment type="caution">
    <text evidence="1">The sequence shown here is derived from an EMBL/GenBank/DDBJ whole genome shotgun (WGS) entry which is preliminary data.</text>
</comment>
<gene>
    <name evidence="1" type="ORF">PUN28_005064</name>
</gene>
<dbReference type="AlphaFoldDB" id="A0AAW2GFV5"/>
<accession>A0AAW2GFV5</accession>
<proteinExistence type="predicted"/>